<evidence type="ECO:0000256" key="1">
    <source>
        <dbReference type="SAM" id="Coils"/>
    </source>
</evidence>
<dbReference type="PANTHER" id="PTHR40027">
    <property type="entry name" value="CELL DIVISION PROTEIN DIVIC"/>
    <property type="match status" value="1"/>
</dbReference>
<dbReference type="Pfam" id="PF04977">
    <property type="entry name" value="DivIC"/>
    <property type="match status" value="1"/>
</dbReference>
<dbReference type="GO" id="GO:0005186">
    <property type="term" value="F:pheromone activity"/>
    <property type="evidence" value="ECO:0007669"/>
    <property type="project" value="InterPro"/>
</dbReference>
<dbReference type="Proteomes" id="UP000249579">
    <property type="component" value="Unassembled WGS sequence"/>
</dbReference>
<keyword evidence="2" id="KW-0472">Membrane</keyword>
<proteinExistence type="predicted"/>
<organism evidence="3 4">
    <name type="scientific">Macrococcoides bohemicum</name>
    <dbReference type="NCBI Taxonomy" id="1903056"/>
    <lineage>
        <taxon>Bacteria</taxon>
        <taxon>Bacillati</taxon>
        <taxon>Bacillota</taxon>
        <taxon>Bacilli</taxon>
        <taxon>Bacillales</taxon>
        <taxon>Staphylococcaceae</taxon>
        <taxon>Macrococcoides</taxon>
    </lineage>
</organism>
<reference evidence="3 4" key="1">
    <citation type="journal article" date="2018" name="Front. Microbiol.">
        <title>Description and Comparative Genomics of Macrococcus caseolyticus subsp. hominis subsp. nov., Macrococcus goetzii sp. nov., Macrococcus epidermidis sp. nov., and Macrococcus bohemicus sp. nov., Novel Macrococci From Human Clinical Material With Virulence Potential and Suspected Uptake of Foreign DNA by Natural Transformation.</title>
        <authorList>
            <person name="Maslanova I."/>
            <person name="Wertheimer Z."/>
            <person name="Sedlacek I."/>
            <person name="Svec P."/>
            <person name="Indrakova A."/>
            <person name="Kovarovic V."/>
            <person name="Schumann P."/>
            <person name="Sproer C."/>
            <person name="Kralova S."/>
            <person name="Sedo O."/>
            <person name="Kristofova L."/>
            <person name="Vrbovska V."/>
            <person name="Fuzik T."/>
            <person name="Petras P."/>
            <person name="Zdrahal Z."/>
            <person name="Ruzickova V."/>
            <person name="Doskar J."/>
            <person name="Pantucek R."/>
        </authorList>
    </citation>
    <scope>NUCLEOTIDE SEQUENCE [LARGE SCALE GENOMIC DNA]</scope>
    <source>
        <strain evidence="3 4">03/115</strain>
    </source>
</reference>
<accession>A0A328A1B1</accession>
<feature type="coiled-coil region" evidence="1">
    <location>
        <begin position="59"/>
        <end position="93"/>
    </location>
</feature>
<dbReference type="AlphaFoldDB" id="A0A328A1B1"/>
<keyword evidence="3" id="KW-0131">Cell cycle</keyword>
<dbReference type="GO" id="GO:0051301">
    <property type="term" value="P:cell division"/>
    <property type="evidence" value="ECO:0007669"/>
    <property type="project" value="UniProtKB-KW"/>
</dbReference>
<keyword evidence="3" id="KW-0132">Cell division</keyword>
<feature type="transmembrane region" description="Helical" evidence="2">
    <location>
        <begin position="34"/>
        <end position="54"/>
    </location>
</feature>
<gene>
    <name evidence="3" type="ORF">BHX94_11505</name>
</gene>
<dbReference type="GO" id="GO:0005615">
    <property type="term" value="C:extracellular space"/>
    <property type="evidence" value="ECO:0007669"/>
    <property type="project" value="InterPro"/>
</dbReference>
<sequence>MAKEVRKIENEYTKEQARINRLNRKSSKIVRKRMTVFGGILLAILLFLMLLLFMQMNTNRALKQEQAKQTVELEKLKDKEIALKERLKQLNSKEYIEKIARSEYFLSNDGEVIFKIPEKDKKEDGTE</sequence>
<keyword evidence="1" id="KW-0175">Coiled coil</keyword>
<dbReference type="InterPro" id="IPR039076">
    <property type="entry name" value="DivIC"/>
</dbReference>
<dbReference type="PANTHER" id="PTHR40027:SF1">
    <property type="entry name" value="CELL DIVISION PROTEIN DIVIC"/>
    <property type="match status" value="1"/>
</dbReference>
<evidence type="ECO:0000313" key="4">
    <source>
        <dbReference type="Proteomes" id="UP000249579"/>
    </source>
</evidence>
<dbReference type="RefSeq" id="WP_111747002.1">
    <property type="nucleotide sequence ID" value="NZ_JBHSQY010000011.1"/>
</dbReference>
<dbReference type="EMBL" id="PZJG01000011">
    <property type="protein sequence ID" value="RAK48403.1"/>
    <property type="molecule type" value="Genomic_DNA"/>
</dbReference>
<name>A0A328A1B1_9STAP</name>
<dbReference type="InterPro" id="IPR007060">
    <property type="entry name" value="FtsL/DivIC"/>
</dbReference>
<evidence type="ECO:0000256" key="2">
    <source>
        <dbReference type="SAM" id="Phobius"/>
    </source>
</evidence>
<dbReference type="OrthoDB" id="2991180at2"/>
<comment type="caution">
    <text evidence="3">The sequence shown here is derived from an EMBL/GenBank/DDBJ whole genome shotgun (WGS) entry which is preliminary data.</text>
</comment>
<keyword evidence="2" id="KW-1133">Transmembrane helix</keyword>
<evidence type="ECO:0000313" key="3">
    <source>
        <dbReference type="EMBL" id="RAK48403.1"/>
    </source>
</evidence>
<keyword evidence="2" id="KW-0812">Transmembrane</keyword>
<protein>
    <submittedName>
        <fullName evidence="3">Cell division protein DivIC</fullName>
    </submittedName>
</protein>